<organism evidence="9 10">
    <name type="scientific">Oceanobacillus indicireducens</name>
    <dbReference type="NCBI Taxonomy" id="1004261"/>
    <lineage>
        <taxon>Bacteria</taxon>
        <taxon>Bacillati</taxon>
        <taxon>Bacillota</taxon>
        <taxon>Bacilli</taxon>
        <taxon>Bacillales</taxon>
        <taxon>Bacillaceae</taxon>
        <taxon>Oceanobacillus</taxon>
    </lineage>
</organism>
<evidence type="ECO:0000256" key="2">
    <source>
        <dbReference type="ARBA" id="ARBA00001947"/>
    </source>
</evidence>
<dbReference type="InterPro" id="IPR010182">
    <property type="entry name" value="ArgE/DapE"/>
</dbReference>
<dbReference type="PANTHER" id="PTHR43808">
    <property type="entry name" value="ACETYLORNITHINE DEACETYLASE"/>
    <property type="match status" value="1"/>
</dbReference>
<feature type="domain" description="Peptidase M20 dimerisation" evidence="8">
    <location>
        <begin position="209"/>
        <end position="320"/>
    </location>
</feature>
<dbReference type="InterPro" id="IPR036264">
    <property type="entry name" value="Bact_exopeptidase_dim_dom"/>
</dbReference>
<dbReference type="InterPro" id="IPR050072">
    <property type="entry name" value="Peptidase_M20A"/>
</dbReference>
<comment type="similarity">
    <text evidence="3">Belongs to the peptidase M20A family.</text>
</comment>
<dbReference type="Pfam" id="PF07687">
    <property type="entry name" value="M20_dimer"/>
    <property type="match status" value="1"/>
</dbReference>
<keyword evidence="5" id="KW-0378">Hydrolase</keyword>
<name>A0A918D2P6_9BACI</name>
<gene>
    <name evidence="9" type="ORF">GCM10007971_26540</name>
</gene>
<reference evidence="9" key="2">
    <citation type="submission" date="2020-09" db="EMBL/GenBank/DDBJ databases">
        <authorList>
            <person name="Sun Q."/>
            <person name="Ohkuma M."/>
        </authorList>
    </citation>
    <scope>NUCLEOTIDE SEQUENCE</scope>
    <source>
        <strain evidence="9">JCM 17251</strain>
    </source>
</reference>
<reference evidence="9" key="1">
    <citation type="journal article" date="2014" name="Int. J. Syst. Evol. Microbiol.">
        <title>Complete genome sequence of Corynebacterium casei LMG S-19264T (=DSM 44701T), isolated from a smear-ripened cheese.</title>
        <authorList>
            <consortium name="US DOE Joint Genome Institute (JGI-PGF)"/>
            <person name="Walter F."/>
            <person name="Albersmeier A."/>
            <person name="Kalinowski J."/>
            <person name="Ruckert C."/>
        </authorList>
    </citation>
    <scope>NUCLEOTIDE SEQUENCE</scope>
    <source>
        <strain evidence="9">JCM 17251</strain>
    </source>
</reference>
<proteinExistence type="inferred from homology"/>
<dbReference type="InterPro" id="IPR002933">
    <property type="entry name" value="Peptidase_M20"/>
</dbReference>
<dbReference type="PANTHER" id="PTHR43808:SF25">
    <property type="entry name" value="PEPTIDASE M20 DIMERISATION DOMAIN-CONTAINING PROTEIN"/>
    <property type="match status" value="1"/>
</dbReference>
<protein>
    <submittedName>
        <fullName evidence="9">Acetylornithine deacetylase</fullName>
    </submittedName>
</protein>
<keyword evidence="4" id="KW-0479">Metal-binding</keyword>
<comment type="cofactor">
    <cofactor evidence="2">
        <name>Zn(2+)</name>
        <dbReference type="ChEBI" id="CHEBI:29105"/>
    </cofactor>
</comment>
<dbReference type="Pfam" id="PF01546">
    <property type="entry name" value="Peptidase_M20"/>
    <property type="match status" value="1"/>
</dbReference>
<dbReference type="EMBL" id="BMOS01000020">
    <property type="protein sequence ID" value="GGN61460.1"/>
    <property type="molecule type" value="Genomic_DNA"/>
</dbReference>
<dbReference type="InterPro" id="IPR011650">
    <property type="entry name" value="Peptidase_M20_dimer"/>
</dbReference>
<dbReference type="Gene3D" id="3.30.70.360">
    <property type="match status" value="1"/>
</dbReference>
<dbReference type="Gene3D" id="3.40.630.10">
    <property type="entry name" value="Zn peptidases"/>
    <property type="match status" value="1"/>
</dbReference>
<dbReference type="SUPFAM" id="SSF55031">
    <property type="entry name" value="Bacterial exopeptidase dimerisation domain"/>
    <property type="match status" value="1"/>
</dbReference>
<evidence type="ECO:0000256" key="1">
    <source>
        <dbReference type="ARBA" id="ARBA00001941"/>
    </source>
</evidence>
<dbReference type="AlphaFoldDB" id="A0A918D2P6"/>
<dbReference type="Proteomes" id="UP000624041">
    <property type="component" value="Unassembled WGS sequence"/>
</dbReference>
<keyword evidence="6" id="KW-0862">Zinc</keyword>
<dbReference type="RefSeq" id="WP_188858091.1">
    <property type="nucleotide sequence ID" value="NZ_BMOS01000020.1"/>
</dbReference>
<accession>A0A918D2P6</accession>
<evidence type="ECO:0000256" key="5">
    <source>
        <dbReference type="ARBA" id="ARBA00022801"/>
    </source>
</evidence>
<dbReference type="NCBIfam" id="NF005306">
    <property type="entry name" value="PRK06837.1"/>
    <property type="match status" value="1"/>
</dbReference>
<evidence type="ECO:0000313" key="10">
    <source>
        <dbReference type="Proteomes" id="UP000624041"/>
    </source>
</evidence>
<evidence type="ECO:0000259" key="8">
    <source>
        <dbReference type="Pfam" id="PF07687"/>
    </source>
</evidence>
<dbReference type="GO" id="GO:0046872">
    <property type="term" value="F:metal ion binding"/>
    <property type="evidence" value="ECO:0007669"/>
    <property type="project" value="UniProtKB-KW"/>
</dbReference>
<dbReference type="NCBIfam" id="TIGR01910">
    <property type="entry name" value="DapE-ArgE"/>
    <property type="match status" value="1"/>
</dbReference>
<dbReference type="GO" id="GO:0016787">
    <property type="term" value="F:hydrolase activity"/>
    <property type="evidence" value="ECO:0007669"/>
    <property type="project" value="UniProtKB-KW"/>
</dbReference>
<evidence type="ECO:0000256" key="7">
    <source>
        <dbReference type="ARBA" id="ARBA00023285"/>
    </source>
</evidence>
<dbReference type="SUPFAM" id="SSF53187">
    <property type="entry name" value="Zn-dependent exopeptidases"/>
    <property type="match status" value="1"/>
</dbReference>
<keyword evidence="10" id="KW-1185">Reference proteome</keyword>
<sequence>MSNITSKNLEIVNQAIDDLWEEELLFLKSIGSFESTLGNEKETQIFIKKHLDDMNLTTTLFSPDPKRLSAYENYGKPEWDYEDRPVLVGEWKSDGEKLGKSLILQGHIDVVSAEPKQLWEEDPFIPTIIDNKMYGRGILDMKGGVAAAIYAVKALQKANIKLGADLLIQTVIEEECTGNGALALLDKGFVADGALIPEPTELRGIHSQLGVMWLRVKVKGSGAHVERAEMAQNAINKSTILIQALEDYRKHINAQPKHPDFTHHSHPLNVNVGVGYGGDWPSSVPNEYTFEARVGFYPGTDPSDVQEEVKQWLLKASEQDDWLKENPPEITFFGFHALGYTISKDSELFNRIASAHKKTTNEEMESLAFTATTDLRAFGEFGIPATCYGPSGANMHAPNEYIDLDSLKTVTKTIAAFILDWCKENN</sequence>
<evidence type="ECO:0000256" key="6">
    <source>
        <dbReference type="ARBA" id="ARBA00022833"/>
    </source>
</evidence>
<keyword evidence="7" id="KW-0170">Cobalt</keyword>
<evidence type="ECO:0000256" key="4">
    <source>
        <dbReference type="ARBA" id="ARBA00022723"/>
    </source>
</evidence>
<evidence type="ECO:0000256" key="3">
    <source>
        <dbReference type="ARBA" id="ARBA00006247"/>
    </source>
</evidence>
<comment type="cofactor">
    <cofactor evidence="1">
        <name>Co(2+)</name>
        <dbReference type="ChEBI" id="CHEBI:48828"/>
    </cofactor>
</comment>
<comment type="caution">
    <text evidence="9">The sequence shown here is derived from an EMBL/GenBank/DDBJ whole genome shotgun (WGS) entry which is preliminary data.</text>
</comment>
<evidence type="ECO:0000313" key="9">
    <source>
        <dbReference type="EMBL" id="GGN61460.1"/>
    </source>
</evidence>